<proteinExistence type="predicted"/>
<dbReference type="Proteomes" id="UP001151760">
    <property type="component" value="Unassembled WGS sequence"/>
</dbReference>
<dbReference type="EMBL" id="BQNB010017699">
    <property type="protein sequence ID" value="GJT66267.1"/>
    <property type="molecule type" value="Genomic_DNA"/>
</dbReference>
<organism evidence="2 3">
    <name type="scientific">Tanacetum coccineum</name>
    <dbReference type="NCBI Taxonomy" id="301880"/>
    <lineage>
        <taxon>Eukaryota</taxon>
        <taxon>Viridiplantae</taxon>
        <taxon>Streptophyta</taxon>
        <taxon>Embryophyta</taxon>
        <taxon>Tracheophyta</taxon>
        <taxon>Spermatophyta</taxon>
        <taxon>Magnoliopsida</taxon>
        <taxon>eudicotyledons</taxon>
        <taxon>Gunneridae</taxon>
        <taxon>Pentapetalae</taxon>
        <taxon>asterids</taxon>
        <taxon>campanulids</taxon>
        <taxon>Asterales</taxon>
        <taxon>Asteraceae</taxon>
        <taxon>Asteroideae</taxon>
        <taxon>Anthemideae</taxon>
        <taxon>Anthemidinae</taxon>
        <taxon>Tanacetum</taxon>
    </lineage>
</organism>
<comment type="caution">
    <text evidence="2">The sequence shown here is derived from an EMBL/GenBank/DDBJ whole genome shotgun (WGS) entry which is preliminary data.</text>
</comment>
<reference evidence="2" key="1">
    <citation type="journal article" date="2022" name="Int. J. Mol. Sci.">
        <title>Draft Genome of Tanacetum Coccineum: Genomic Comparison of Closely Related Tanacetum-Family Plants.</title>
        <authorList>
            <person name="Yamashiro T."/>
            <person name="Shiraishi A."/>
            <person name="Nakayama K."/>
            <person name="Satake H."/>
        </authorList>
    </citation>
    <scope>NUCLEOTIDE SEQUENCE</scope>
</reference>
<feature type="compositionally biased region" description="Polar residues" evidence="1">
    <location>
        <begin position="42"/>
        <end position="73"/>
    </location>
</feature>
<feature type="region of interest" description="Disordered" evidence="1">
    <location>
        <begin position="41"/>
        <end position="73"/>
    </location>
</feature>
<keyword evidence="3" id="KW-1185">Reference proteome</keyword>
<sequence>MSSLPEFSDDHYILHDHVMYPVALHYERKTRADHDMKRCCHSASSFSSTPVNPKSSHPINDENVTSDEGVSRG</sequence>
<evidence type="ECO:0000313" key="2">
    <source>
        <dbReference type="EMBL" id="GJT66267.1"/>
    </source>
</evidence>
<reference evidence="2" key="2">
    <citation type="submission" date="2022-01" db="EMBL/GenBank/DDBJ databases">
        <authorList>
            <person name="Yamashiro T."/>
            <person name="Shiraishi A."/>
            <person name="Satake H."/>
            <person name="Nakayama K."/>
        </authorList>
    </citation>
    <scope>NUCLEOTIDE SEQUENCE</scope>
</reference>
<gene>
    <name evidence="2" type="ORF">Tco_1017747</name>
</gene>
<name>A0ABQ5FUB3_9ASTR</name>
<protein>
    <submittedName>
        <fullName evidence="2">Uncharacterized protein</fullName>
    </submittedName>
</protein>
<accession>A0ABQ5FUB3</accession>
<evidence type="ECO:0000256" key="1">
    <source>
        <dbReference type="SAM" id="MobiDB-lite"/>
    </source>
</evidence>
<evidence type="ECO:0000313" key="3">
    <source>
        <dbReference type="Proteomes" id="UP001151760"/>
    </source>
</evidence>